<dbReference type="AlphaFoldDB" id="A0A4Q9R478"/>
<dbReference type="SMART" id="SM00419">
    <property type="entry name" value="HTH_CRP"/>
    <property type="match status" value="1"/>
</dbReference>
<evidence type="ECO:0000256" key="3">
    <source>
        <dbReference type="ARBA" id="ARBA00023163"/>
    </source>
</evidence>
<dbReference type="InterPro" id="IPR036390">
    <property type="entry name" value="WH_DNA-bd_sf"/>
</dbReference>
<protein>
    <submittedName>
        <fullName evidence="5">Transcriptional regulator</fullName>
    </submittedName>
</protein>
<dbReference type="RefSeq" id="WP_131184789.1">
    <property type="nucleotide sequence ID" value="NZ_QJUO01000017.1"/>
</dbReference>
<dbReference type="GO" id="GO:0005829">
    <property type="term" value="C:cytosol"/>
    <property type="evidence" value="ECO:0007669"/>
    <property type="project" value="TreeGrafter"/>
</dbReference>
<keyword evidence="3" id="KW-0804">Transcription</keyword>
<dbReference type="CDD" id="cd00038">
    <property type="entry name" value="CAP_ED"/>
    <property type="match status" value="1"/>
</dbReference>
<dbReference type="Gene3D" id="2.60.120.10">
    <property type="entry name" value="Jelly Rolls"/>
    <property type="match status" value="1"/>
</dbReference>
<proteinExistence type="predicted"/>
<evidence type="ECO:0000256" key="1">
    <source>
        <dbReference type="ARBA" id="ARBA00023015"/>
    </source>
</evidence>
<gene>
    <name evidence="5" type="ORF">DNJ96_12645</name>
</gene>
<dbReference type="InterPro" id="IPR036388">
    <property type="entry name" value="WH-like_DNA-bd_sf"/>
</dbReference>
<keyword evidence="1" id="KW-0805">Transcription regulation</keyword>
<evidence type="ECO:0000313" key="6">
    <source>
        <dbReference type="Proteomes" id="UP000292639"/>
    </source>
</evidence>
<dbReference type="Pfam" id="PF00027">
    <property type="entry name" value="cNMP_binding"/>
    <property type="match status" value="1"/>
</dbReference>
<dbReference type="SUPFAM" id="SSF51206">
    <property type="entry name" value="cAMP-binding domain-like"/>
    <property type="match status" value="1"/>
</dbReference>
<accession>A0A4Q9R478</accession>
<dbReference type="InterPro" id="IPR050397">
    <property type="entry name" value="Env_Response_Regulators"/>
</dbReference>
<dbReference type="GO" id="GO:0003700">
    <property type="term" value="F:DNA-binding transcription factor activity"/>
    <property type="evidence" value="ECO:0007669"/>
    <property type="project" value="TreeGrafter"/>
</dbReference>
<dbReference type="PROSITE" id="PS51063">
    <property type="entry name" value="HTH_CRP_2"/>
    <property type="match status" value="1"/>
</dbReference>
<evidence type="ECO:0000256" key="2">
    <source>
        <dbReference type="ARBA" id="ARBA00023125"/>
    </source>
</evidence>
<evidence type="ECO:0000259" key="4">
    <source>
        <dbReference type="PROSITE" id="PS51063"/>
    </source>
</evidence>
<evidence type="ECO:0000313" key="5">
    <source>
        <dbReference type="EMBL" id="TBU94799.1"/>
    </source>
</evidence>
<dbReference type="InterPro" id="IPR018490">
    <property type="entry name" value="cNMP-bd_dom_sf"/>
</dbReference>
<dbReference type="InterPro" id="IPR012318">
    <property type="entry name" value="HTH_CRP"/>
</dbReference>
<dbReference type="EMBL" id="QJUP01000017">
    <property type="protein sequence ID" value="TBU94799.1"/>
    <property type="molecule type" value="Genomic_DNA"/>
</dbReference>
<dbReference type="PANTHER" id="PTHR24567">
    <property type="entry name" value="CRP FAMILY TRANSCRIPTIONAL REGULATORY PROTEIN"/>
    <property type="match status" value="1"/>
</dbReference>
<dbReference type="PANTHER" id="PTHR24567:SF26">
    <property type="entry name" value="REGULATORY PROTEIN YEIL"/>
    <property type="match status" value="1"/>
</dbReference>
<reference evidence="5 6" key="1">
    <citation type="submission" date="2018-06" db="EMBL/GenBank/DDBJ databases">
        <title>Three novel Pseudomonas species isolated from symptomatic oak.</title>
        <authorList>
            <person name="Bueno-Gonzalez V."/>
            <person name="Brady C."/>
        </authorList>
    </citation>
    <scope>NUCLEOTIDE SEQUENCE [LARGE SCALE GENOMIC DNA]</scope>
    <source>
        <strain evidence="5 6">P17C</strain>
    </source>
</reference>
<dbReference type="InterPro" id="IPR000595">
    <property type="entry name" value="cNMP-bd_dom"/>
</dbReference>
<dbReference type="SUPFAM" id="SSF46785">
    <property type="entry name" value="Winged helix' DNA-binding domain"/>
    <property type="match status" value="1"/>
</dbReference>
<comment type="caution">
    <text evidence="5">The sequence shown here is derived from an EMBL/GenBank/DDBJ whole genome shotgun (WGS) entry which is preliminary data.</text>
</comment>
<keyword evidence="6" id="KW-1185">Reference proteome</keyword>
<keyword evidence="2" id="KW-0238">DNA-binding</keyword>
<sequence length="228" mass="25130">MPSSHPGHGPCSLPDVLLERFSCEKLARGYLVSAPHSAQDRILYLREGRIRVYVASEDKELTLAYLAPGELFSTHTRAYLRTESACQLLSMPTQRFAQTLANQPGMLALVMPALGRILENSIAIIEDLAFRDVAGRLARFLLVAARQHAQGVAGPLAQLPLELSVGEIARLLATTRQTVSSLLNRMQREGIVQRHGRCLVLLRPDVLQRWQSGDSRADGTNRTGRSVV</sequence>
<dbReference type="CDD" id="cd00092">
    <property type="entry name" value="HTH_CRP"/>
    <property type="match status" value="1"/>
</dbReference>
<feature type="domain" description="HTH crp-type" evidence="4">
    <location>
        <begin position="131"/>
        <end position="205"/>
    </location>
</feature>
<dbReference type="GO" id="GO:0003677">
    <property type="term" value="F:DNA binding"/>
    <property type="evidence" value="ECO:0007669"/>
    <property type="project" value="UniProtKB-KW"/>
</dbReference>
<name>A0A4Q9R478_9GAMM</name>
<dbReference type="InterPro" id="IPR014710">
    <property type="entry name" value="RmlC-like_jellyroll"/>
</dbReference>
<dbReference type="Proteomes" id="UP000292639">
    <property type="component" value="Unassembled WGS sequence"/>
</dbReference>
<organism evidence="5 6">
    <name type="scientific">Stutzerimonas kirkiae</name>
    <dbReference type="NCBI Taxonomy" id="2211392"/>
    <lineage>
        <taxon>Bacteria</taxon>
        <taxon>Pseudomonadati</taxon>
        <taxon>Pseudomonadota</taxon>
        <taxon>Gammaproteobacteria</taxon>
        <taxon>Pseudomonadales</taxon>
        <taxon>Pseudomonadaceae</taxon>
        <taxon>Stutzerimonas</taxon>
    </lineage>
</organism>
<dbReference type="Pfam" id="PF13545">
    <property type="entry name" value="HTH_Crp_2"/>
    <property type="match status" value="1"/>
</dbReference>
<dbReference type="Gene3D" id="1.10.10.10">
    <property type="entry name" value="Winged helix-like DNA-binding domain superfamily/Winged helix DNA-binding domain"/>
    <property type="match status" value="1"/>
</dbReference>